<keyword evidence="2" id="KW-0472">Membrane</keyword>
<keyword evidence="4" id="KW-1185">Reference proteome</keyword>
<dbReference type="AlphaFoldDB" id="A0AAD9W1U3"/>
<reference evidence="3" key="1">
    <citation type="submission" date="2023-06" db="EMBL/GenBank/DDBJ databases">
        <authorList>
            <person name="Noh H."/>
        </authorList>
    </citation>
    <scope>NUCLEOTIDE SEQUENCE</scope>
    <source>
        <strain evidence="3">DUCC20226</strain>
    </source>
</reference>
<organism evidence="3 4">
    <name type="scientific">Phomopsis amygdali</name>
    <name type="common">Fusicoccum amygdali</name>
    <dbReference type="NCBI Taxonomy" id="1214568"/>
    <lineage>
        <taxon>Eukaryota</taxon>
        <taxon>Fungi</taxon>
        <taxon>Dikarya</taxon>
        <taxon>Ascomycota</taxon>
        <taxon>Pezizomycotina</taxon>
        <taxon>Sordariomycetes</taxon>
        <taxon>Sordariomycetidae</taxon>
        <taxon>Diaporthales</taxon>
        <taxon>Diaporthaceae</taxon>
        <taxon>Diaporthe</taxon>
    </lineage>
</organism>
<dbReference type="Proteomes" id="UP001265746">
    <property type="component" value="Unassembled WGS sequence"/>
</dbReference>
<feature type="compositionally biased region" description="Polar residues" evidence="1">
    <location>
        <begin position="548"/>
        <end position="562"/>
    </location>
</feature>
<feature type="transmembrane region" description="Helical" evidence="2">
    <location>
        <begin position="164"/>
        <end position="182"/>
    </location>
</feature>
<comment type="caution">
    <text evidence="3">The sequence shown here is derived from an EMBL/GenBank/DDBJ whole genome shotgun (WGS) entry which is preliminary data.</text>
</comment>
<name>A0AAD9W1U3_PHOAM</name>
<keyword evidence="2" id="KW-1133">Transmembrane helix</keyword>
<feature type="transmembrane region" description="Helical" evidence="2">
    <location>
        <begin position="376"/>
        <end position="394"/>
    </location>
</feature>
<evidence type="ECO:0000313" key="3">
    <source>
        <dbReference type="EMBL" id="KAK2604791.1"/>
    </source>
</evidence>
<protein>
    <submittedName>
        <fullName evidence="3">Uncharacterized protein</fullName>
    </submittedName>
</protein>
<sequence>MVLKSLEQTYDPAFSFRKGSCANSSYEYTDHQRDHDTCLDTCHDPSTLFLPFNLEPCLGLATIAMLIENGTLEMDRSSFTQSAADYLGIGDLTNWDGSKVIADVVQCAASSCDDSPIGTCAPSVRGLEGITINAENLHDVSQRLDDFCDGVEAKLNPDIAGPGVMLSYLLQTCVALFLYLILKTLNSWSRIVAWPFILIIRKIFVPRRPSAWTRARLLQNRLARSQLNAATITSSVEFQEVQTFFVITIQIATLATSRIEGRASSGSDSFAEVLLNAQMVQSLAVYSVLPVILTQCSLQREGMMWWYTFGLTSMTVMLAQIVLTPSMSRVSSFETLWQNFKESSPVEACGGLPNPMTYCNTDNYNSRYGDWKGTNVALAFIYIAVVSLLIDMLATVPRVQKIMNKHLYQVSLAASGHELSGFLFMLLKDQVWPCCLAFWWFGVQAGLLGFVISYFAEVLVIVFSVNLGHFGNFNYGQLISVMVWAPTLAKFVYFSLFGIEEGFGRRLARNYRVVRDVYDRKTNAWEYGIQRDDYEERLNWMQKPPQPQASLSTISTSGSEISNHLEPTLPGPRACNLQLTSIPRNVWVLEPFTEVRSAT</sequence>
<evidence type="ECO:0000313" key="4">
    <source>
        <dbReference type="Proteomes" id="UP001265746"/>
    </source>
</evidence>
<proteinExistence type="predicted"/>
<evidence type="ECO:0000256" key="2">
    <source>
        <dbReference type="SAM" id="Phobius"/>
    </source>
</evidence>
<accession>A0AAD9W1U3</accession>
<evidence type="ECO:0000256" key="1">
    <source>
        <dbReference type="SAM" id="MobiDB-lite"/>
    </source>
</evidence>
<feature type="transmembrane region" description="Helical" evidence="2">
    <location>
        <begin position="438"/>
        <end position="463"/>
    </location>
</feature>
<gene>
    <name evidence="3" type="ORF">N8I77_007691</name>
</gene>
<feature type="transmembrane region" description="Helical" evidence="2">
    <location>
        <begin position="475"/>
        <end position="499"/>
    </location>
</feature>
<feature type="transmembrane region" description="Helical" evidence="2">
    <location>
        <begin position="305"/>
        <end position="323"/>
    </location>
</feature>
<feature type="region of interest" description="Disordered" evidence="1">
    <location>
        <begin position="544"/>
        <end position="565"/>
    </location>
</feature>
<dbReference type="EMBL" id="JAUJFL010000004">
    <property type="protein sequence ID" value="KAK2604791.1"/>
    <property type="molecule type" value="Genomic_DNA"/>
</dbReference>
<keyword evidence="2" id="KW-0812">Transmembrane</keyword>